<dbReference type="RefSeq" id="WP_176110808.1">
    <property type="nucleotide sequence ID" value="NZ_JAALDK010000002.1"/>
</dbReference>
<dbReference type="GO" id="GO:0016857">
    <property type="term" value="F:racemase and epimerase activity, acting on carbohydrates and derivatives"/>
    <property type="evidence" value="ECO:0007669"/>
    <property type="project" value="InterPro"/>
</dbReference>
<evidence type="ECO:0000313" key="1">
    <source>
        <dbReference type="EMBL" id="NUY04241.1"/>
    </source>
</evidence>
<dbReference type="PANTHER" id="PTHR34389">
    <property type="entry name" value="L-RHAMNOSE MUTAROTASE"/>
    <property type="match status" value="1"/>
</dbReference>
<evidence type="ECO:0000313" key="2">
    <source>
        <dbReference type="Proteomes" id="UP000594380"/>
    </source>
</evidence>
<dbReference type="SUPFAM" id="SSF54909">
    <property type="entry name" value="Dimeric alpha+beta barrel"/>
    <property type="match status" value="1"/>
</dbReference>
<name>A0A7Y6K4H9_9BURK</name>
<dbReference type="InterPro" id="IPR011008">
    <property type="entry name" value="Dimeric_a/b-barrel"/>
</dbReference>
<dbReference type="AlphaFoldDB" id="A0A7Y6K4H9"/>
<sequence length="109" mass="12837">MQRMGMVIHIKPEKIDEYKALHAAPWPAIVERLQRSNVTNYSIFLKEPENLLFGYWEYVGTDFEADMAAIAADPETQRWWKLTDPCQVPLESRKQGEHWAMMDNVFHID</sequence>
<dbReference type="PANTHER" id="PTHR34389:SF2">
    <property type="entry name" value="L-RHAMNOSE MUTAROTASE"/>
    <property type="match status" value="1"/>
</dbReference>
<dbReference type="Proteomes" id="UP000594380">
    <property type="component" value="Unassembled WGS sequence"/>
</dbReference>
<dbReference type="InterPro" id="IPR008000">
    <property type="entry name" value="Rham/fucose_mutarotase"/>
</dbReference>
<dbReference type="GeneID" id="301104994"/>
<protein>
    <submittedName>
        <fullName evidence="1">L-rhamnose mutarotase</fullName>
    </submittedName>
</protein>
<dbReference type="Gene3D" id="3.30.70.100">
    <property type="match status" value="1"/>
</dbReference>
<reference evidence="1 2" key="1">
    <citation type="submission" date="2020-02" db="EMBL/GenBank/DDBJ databases">
        <title>Paraburkholderia simonii sp. nov. and Paraburkholderia youngii sp. nov. Brazilian and Mexican Mimosa-associated rhizobia.</title>
        <authorList>
            <person name="Mavima L."/>
            <person name="Beukes C.W."/>
            <person name="Chan W.Y."/>
            <person name="Palmer M."/>
            <person name="De Meyer S.E."/>
            <person name="James E.K."/>
            <person name="Venter S.N."/>
            <person name="Steenkamp E.T."/>
        </authorList>
    </citation>
    <scope>NUCLEOTIDE SEQUENCE [LARGE SCALE GENOMIC DNA]</scope>
    <source>
        <strain evidence="1 2">JPY169</strain>
    </source>
</reference>
<dbReference type="Pfam" id="PF05336">
    <property type="entry name" value="rhaM"/>
    <property type="match status" value="1"/>
</dbReference>
<accession>A0A7Y6K4H9</accession>
<comment type="caution">
    <text evidence="1">The sequence shown here is derived from an EMBL/GenBank/DDBJ whole genome shotgun (WGS) entry which is preliminary data.</text>
</comment>
<proteinExistence type="predicted"/>
<gene>
    <name evidence="1" type="ORF">G5S42_32075</name>
</gene>
<organism evidence="1 2">
    <name type="scientific">Paraburkholderia youngii</name>
    <dbReference type="NCBI Taxonomy" id="2782701"/>
    <lineage>
        <taxon>Bacteria</taxon>
        <taxon>Pseudomonadati</taxon>
        <taxon>Pseudomonadota</taxon>
        <taxon>Betaproteobacteria</taxon>
        <taxon>Burkholderiales</taxon>
        <taxon>Burkholderiaceae</taxon>
        <taxon>Paraburkholderia</taxon>
    </lineage>
</organism>
<dbReference type="EMBL" id="JAALDK010000002">
    <property type="protein sequence ID" value="NUY04241.1"/>
    <property type="molecule type" value="Genomic_DNA"/>
</dbReference>